<evidence type="ECO:0000313" key="1">
    <source>
        <dbReference type="EMBL" id="OAT27138.1"/>
    </source>
</evidence>
<dbReference type="Pfam" id="PF08238">
    <property type="entry name" value="Sel1"/>
    <property type="match status" value="2"/>
</dbReference>
<protein>
    <recommendedName>
        <fullName evidence="3">Beta-lactamase</fullName>
    </recommendedName>
</protein>
<proteinExistence type="predicted"/>
<name>A0A198FQI7_9GAMM</name>
<evidence type="ECO:0000313" key="2">
    <source>
        <dbReference type="Proteomes" id="UP000094023"/>
    </source>
</evidence>
<organism evidence="1 2">
    <name type="scientific">Proteus myxofaciens ATCC 19692</name>
    <dbReference type="NCBI Taxonomy" id="1354337"/>
    <lineage>
        <taxon>Bacteria</taxon>
        <taxon>Pseudomonadati</taxon>
        <taxon>Pseudomonadota</taxon>
        <taxon>Gammaproteobacteria</taxon>
        <taxon>Enterobacterales</taxon>
        <taxon>Morganellaceae</taxon>
        <taxon>Proteus</taxon>
    </lineage>
</organism>
<reference evidence="1 2" key="1">
    <citation type="submission" date="2016-04" db="EMBL/GenBank/DDBJ databases">
        <title>ATOL: Assembling a taxonomically balanced genome-scale reconstruction of the evolutionary history of the Enterobacteriaceae.</title>
        <authorList>
            <person name="Plunkett G.III."/>
            <person name="Neeno-Eckwall E.C."/>
            <person name="Glasner J.D."/>
            <person name="Perna N.T."/>
        </authorList>
    </citation>
    <scope>NUCLEOTIDE SEQUENCE [LARGE SCALE GENOMIC DNA]</scope>
    <source>
        <strain evidence="1 2">ATCC 19692</strain>
    </source>
</reference>
<dbReference type="Gene3D" id="1.25.40.10">
    <property type="entry name" value="Tetratricopeptide repeat domain"/>
    <property type="match status" value="1"/>
</dbReference>
<gene>
    <name evidence="1" type="ORF">M983_1956</name>
</gene>
<dbReference type="SUPFAM" id="SSF81901">
    <property type="entry name" value="HCP-like"/>
    <property type="match status" value="1"/>
</dbReference>
<dbReference type="RefSeq" id="WP_066749912.1">
    <property type="nucleotide sequence ID" value="NZ_LXEN01000094.1"/>
</dbReference>
<sequence length="247" mass="28469">MKILNKLIVTLLFIINPILVEAYPIVKDAQLVPGYNGLELRYDQRLPLIAPYPRIAEDVYPLIKKAEKSSNANDTYLIASIFFKGCSKNIDDNDKAQCVVSNYFLDKTLKLDKNHGLALFYQGVILENGYGIEKDIDKAIQNYDKTCRIKGNRIISACDALFLIYLHGERGVTQDINKAKEYAQWAADNGDKEYKGYITNWHYILFSLDQRKKIKQCKENGTHVSLCIQQSNKEHIEYNEKYLMKNK</sequence>
<dbReference type="SMART" id="SM00671">
    <property type="entry name" value="SEL1"/>
    <property type="match status" value="2"/>
</dbReference>
<dbReference type="AlphaFoldDB" id="A0A198FQI7"/>
<keyword evidence="2" id="KW-1185">Reference proteome</keyword>
<dbReference type="Proteomes" id="UP000094023">
    <property type="component" value="Unassembled WGS sequence"/>
</dbReference>
<dbReference type="PATRIC" id="fig|1354337.4.peg.1998"/>
<dbReference type="OrthoDB" id="6453433at2"/>
<comment type="caution">
    <text evidence="1">The sequence shown here is derived from an EMBL/GenBank/DDBJ whole genome shotgun (WGS) entry which is preliminary data.</text>
</comment>
<evidence type="ECO:0008006" key="3">
    <source>
        <dbReference type="Google" id="ProtNLM"/>
    </source>
</evidence>
<dbReference type="InterPro" id="IPR006597">
    <property type="entry name" value="Sel1-like"/>
</dbReference>
<dbReference type="EMBL" id="LXEN01000094">
    <property type="protein sequence ID" value="OAT27138.1"/>
    <property type="molecule type" value="Genomic_DNA"/>
</dbReference>
<dbReference type="InterPro" id="IPR011990">
    <property type="entry name" value="TPR-like_helical_dom_sf"/>
</dbReference>
<accession>A0A198FQI7</accession>